<dbReference type="eggNOG" id="ENOG502ZCTU">
    <property type="taxonomic scope" value="Bacteria"/>
</dbReference>
<dbReference type="Proteomes" id="UP000003844">
    <property type="component" value="Unassembled WGS sequence"/>
</dbReference>
<evidence type="ECO:0000256" key="1">
    <source>
        <dbReference type="SAM" id="Phobius"/>
    </source>
</evidence>
<keyword evidence="3" id="KW-1185">Reference proteome</keyword>
<feature type="transmembrane region" description="Helical" evidence="1">
    <location>
        <begin position="94"/>
        <end position="114"/>
    </location>
</feature>
<evidence type="ECO:0000313" key="2">
    <source>
        <dbReference type="EMBL" id="EHQ03079.1"/>
    </source>
</evidence>
<feature type="transmembrane region" description="Helical" evidence="1">
    <location>
        <begin position="59"/>
        <end position="82"/>
    </location>
</feature>
<feature type="transmembrane region" description="Helical" evidence="1">
    <location>
        <begin position="194"/>
        <end position="216"/>
    </location>
</feature>
<feature type="transmembrane region" description="Helical" evidence="1">
    <location>
        <begin position="13"/>
        <end position="32"/>
    </location>
</feature>
<keyword evidence="1" id="KW-1133">Transmembrane helix</keyword>
<dbReference type="InterPro" id="IPR025367">
    <property type="entry name" value="DUF4271"/>
</dbReference>
<feature type="transmembrane region" description="Helical" evidence="1">
    <location>
        <begin position="162"/>
        <end position="182"/>
    </location>
</feature>
<organism evidence="2 3">
    <name type="scientific">Gillisia limnaea (strain DSM 15749 / LMG 21470 / R-8282)</name>
    <dbReference type="NCBI Taxonomy" id="865937"/>
    <lineage>
        <taxon>Bacteria</taxon>
        <taxon>Pseudomonadati</taxon>
        <taxon>Bacteroidota</taxon>
        <taxon>Flavobacteriia</taxon>
        <taxon>Flavobacteriales</taxon>
        <taxon>Flavobacteriaceae</taxon>
        <taxon>Gillisia</taxon>
    </lineage>
</organism>
<dbReference type="STRING" id="865937.Gilli_2453"/>
<proteinExistence type="predicted"/>
<gene>
    <name evidence="2" type="ORF">Gilli_2453</name>
</gene>
<keyword evidence="1" id="KW-0812">Transmembrane</keyword>
<dbReference type="RefSeq" id="WP_006989387.1">
    <property type="nucleotide sequence ID" value="NZ_JH594606.1"/>
</dbReference>
<dbReference type="HOGENOM" id="CLU_1270069_0_0_10"/>
<accession>H2BX89</accession>
<name>H2BX89_GILLR</name>
<dbReference type="Pfam" id="PF14093">
    <property type="entry name" value="DUF4271"/>
    <property type="match status" value="1"/>
</dbReference>
<dbReference type="AlphaFoldDB" id="H2BX89"/>
<keyword evidence="1" id="KW-0472">Membrane</keyword>
<dbReference type="EMBL" id="JH594606">
    <property type="protein sequence ID" value="EHQ03079.1"/>
    <property type="molecule type" value="Genomic_DNA"/>
</dbReference>
<sequence length="219" mass="25507">MEIIERYSTPNDLMTLVILLVLLLLVIAKQLYPYRFEDFIALFSSGKYMVIKSREHKTLFGFNVLMLIVHMLIASIFIFVLYRAFIDPEIQETGVLFLRIFTAYSFLILLKVTVEKIIGNIFDLDEPIENYLFQKHSYRNFISLGLFIVCIFLVYSGTPSDWVFYLTSALLAAALVFSYVNIISKNQGFITSNLFYFILYLCALEIAPYIILYKLIIRT</sequence>
<feature type="transmembrane region" description="Helical" evidence="1">
    <location>
        <begin position="138"/>
        <end position="156"/>
    </location>
</feature>
<reference evidence="3" key="1">
    <citation type="journal article" date="2012" name="Stand. Genomic Sci.">
        <title>Genome sequence of the Antarctic rhodopsins-containing flavobacterium Gillisia limnaea type strain (R-8282(T)).</title>
        <authorList>
            <person name="Riedel T."/>
            <person name="Held B."/>
            <person name="Nolan M."/>
            <person name="Lucas S."/>
            <person name="Lapidus A."/>
            <person name="Tice H."/>
            <person name="Del Rio T.G."/>
            <person name="Cheng J.F."/>
            <person name="Han C."/>
            <person name="Tapia R."/>
            <person name="Goodwin L.A."/>
            <person name="Pitluck S."/>
            <person name="Liolios K."/>
            <person name="Mavromatis K."/>
            <person name="Pagani I."/>
            <person name="Ivanova N."/>
            <person name="Mikhailova N."/>
            <person name="Pati A."/>
            <person name="Chen A."/>
            <person name="Palaniappan K."/>
            <person name="Land M."/>
            <person name="Rohde M."/>
            <person name="Tindall B.J."/>
            <person name="Detter J.C."/>
            <person name="Goker M."/>
            <person name="Bristow J."/>
            <person name="Eisen J.A."/>
            <person name="Markowitz V."/>
            <person name="Hugenholtz P."/>
            <person name="Kyrpides N.C."/>
            <person name="Klenk H.P."/>
            <person name="Woyke T."/>
        </authorList>
    </citation>
    <scope>NUCLEOTIDE SEQUENCE [LARGE SCALE GENOMIC DNA]</scope>
    <source>
        <strain evidence="3">DSM 15749 / LMG 21470 / R-8282</strain>
    </source>
</reference>
<evidence type="ECO:0000313" key="3">
    <source>
        <dbReference type="Proteomes" id="UP000003844"/>
    </source>
</evidence>
<protein>
    <submittedName>
        <fullName evidence="2">Membrane protein</fullName>
    </submittedName>
</protein>